<dbReference type="NCBIfam" id="NF038065">
    <property type="entry name" value="Pr6Pr"/>
    <property type="match status" value="1"/>
</dbReference>
<proteinExistence type="predicted"/>
<keyword evidence="1" id="KW-0812">Transmembrane</keyword>
<evidence type="ECO:0000313" key="2">
    <source>
        <dbReference type="EMBL" id="KAK8898008.1"/>
    </source>
</evidence>
<evidence type="ECO:0008006" key="4">
    <source>
        <dbReference type="Google" id="ProtNLM"/>
    </source>
</evidence>
<protein>
    <recommendedName>
        <fullName evidence="4">Integral membrane protein</fullName>
    </recommendedName>
</protein>
<organism evidence="2 3">
    <name type="scientific">Tritrichomonas musculus</name>
    <dbReference type="NCBI Taxonomy" id="1915356"/>
    <lineage>
        <taxon>Eukaryota</taxon>
        <taxon>Metamonada</taxon>
        <taxon>Parabasalia</taxon>
        <taxon>Tritrichomonadida</taxon>
        <taxon>Tritrichomonadidae</taxon>
        <taxon>Tritrichomonas</taxon>
    </lineage>
</organism>
<reference evidence="2 3" key="1">
    <citation type="submission" date="2024-04" db="EMBL/GenBank/DDBJ databases">
        <title>Tritrichomonas musculus Genome.</title>
        <authorList>
            <person name="Alves-Ferreira E."/>
            <person name="Grigg M."/>
            <person name="Lorenzi H."/>
            <person name="Galac M."/>
        </authorList>
    </citation>
    <scope>NUCLEOTIDE SEQUENCE [LARGE SCALE GENOMIC DNA]</scope>
    <source>
        <strain evidence="2 3">EAF2021</strain>
    </source>
</reference>
<feature type="transmembrane region" description="Helical" evidence="1">
    <location>
        <begin position="197"/>
        <end position="218"/>
    </location>
</feature>
<dbReference type="EMBL" id="JAPFFF010000001">
    <property type="protein sequence ID" value="KAK8898008.1"/>
    <property type="molecule type" value="Genomic_DNA"/>
</dbReference>
<evidence type="ECO:0000256" key="1">
    <source>
        <dbReference type="SAM" id="Phobius"/>
    </source>
</evidence>
<feature type="transmembrane region" description="Helical" evidence="1">
    <location>
        <begin position="12"/>
        <end position="33"/>
    </location>
</feature>
<gene>
    <name evidence="2" type="ORF">M9Y10_000256</name>
</gene>
<feature type="transmembrane region" description="Helical" evidence="1">
    <location>
        <begin position="40"/>
        <end position="61"/>
    </location>
</feature>
<accession>A0ABR2L4P0</accession>
<sequence>MLVIKNRTFALIFRIFSAAIILFGILLSSGILVGRMQYRLLIYFTFQSNIWCLIFFVFLIIKTIKDIKNKGKAGLSNVSPLIRGEVMLSIILTHLIYHYLLAPRKFKMNPNFRSSTVYHTQDILVHYITPLLTVLDYIFFCEKNTFHALHPFFWLSLPFAYLVVVFIVAHFIPVIPTKKSRYPYFFIDVDLIGIQNVIKYLVGMGIGFIAFAYLLVFFDWFAGVNFKSKDKVH</sequence>
<dbReference type="Proteomes" id="UP001470230">
    <property type="component" value="Unassembled WGS sequence"/>
</dbReference>
<keyword evidence="1" id="KW-0472">Membrane</keyword>
<keyword evidence="1" id="KW-1133">Transmembrane helix</keyword>
<feature type="transmembrane region" description="Helical" evidence="1">
    <location>
        <begin position="152"/>
        <end position="176"/>
    </location>
</feature>
<comment type="caution">
    <text evidence="2">The sequence shown here is derived from an EMBL/GenBank/DDBJ whole genome shotgun (WGS) entry which is preliminary data.</text>
</comment>
<dbReference type="InterPro" id="IPR049713">
    <property type="entry name" value="Pr6Pr-like"/>
</dbReference>
<feature type="transmembrane region" description="Helical" evidence="1">
    <location>
        <begin position="123"/>
        <end position="140"/>
    </location>
</feature>
<evidence type="ECO:0000313" key="3">
    <source>
        <dbReference type="Proteomes" id="UP001470230"/>
    </source>
</evidence>
<keyword evidence="3" id="KW-1185">Reference proteome</keyword>
<feature type="transmembrane region" description="Helical" evidence="1">
    <location>
        <begin position="81"/>
        <end position="102"/>
    </location>
</feature>
<name>A0ABR2L4P0_9EUKA</name>